<dbReference type="Proteomes" id="UP000749559">
    <property type="component" value="Unassembled WGS sequence"/>
</dbReference>
<evidence type="ECO:0000259" key="1">
    <source>
        <dbReference type="Pfam" id="PF11790"/>
    </source>
</evidence>
<dbReference type="SUPFAM" id="SSF51445">
    <property type="entry name" value="(Trans)glycosidases"/>
    <property type="match status" value="1"/>
</dbReference>
<protein>
    <recommendedName>
        <fullName evidence="1">Asl1-like glycosyl hydrolase catalytic domain-containing protein</fullName>
    </recommendedName>
</protein>
<dbReference type="InterPro" id="IPR024655">
    <property type="entry name" value="Asl1_glyco_hydro_catalytic"/>
</dbReference>
<sequence length="279" mass="32536">MKTKSTMQGFTIFVVLFTLTIDVIAVTSTKKGVAMSPKRTFCDDLKPFDNVKWWYDWRLTDDWLVKECGSDYNPHGIERVPMQWGALKGPIKNFPKDAKYFLGFNEPNHIAEANILPKDAARMWRDYIQDAVPGDVKLVSPSAAPCGKCNMSPTKWFDEFFDECGRDCRVEYLATHIYSCNADQTMAYLEGLWQRYKKEIWVTEFACPYAKSTDIALEYMAKILPMLEDAKYIFRYSWYVNRLWVDGFITRADALENGDFSFLRRTGQYYNDYNPPKPF</sequence>
<dbReference type="OrthoDB" id="43654at2759"/>
<dbReference type="Gene3D" id="3.20.20.80">
    <property type="entry name" value="Glycosidases"/>
    <property type="match status" value="1"/>
</dbReference>
<evidence type="ECO:0000313" key="2">
    <source>
        <dbReference type="EMBL" id="CAH1796932.1"/>
    </source>
</evidence>
<proteinExistence type="predicted"/>
<evidence type="ECO:0000313" key="3">
    <source>
        <dbReference type="Proteomes" id="UP000749559"/>
    </source>
</evidence>
<keyword evidence="3" id="KW-1185">Reference proteome</keyword>
<dbReference type="AlphaFoldDB" id="A0A8J1XUM7"/>
<dbReference type="Pfam" id="PF11790">
    <property type="entry name" value="Glyco_hydro_cc"/>
    <property type="match status" value="1"/>
</dbReference>
<feature type="domain" description="Asl1-like glycosyl hydrolase catalytic" evidence="1">
    <location>
        <begin position="46"/>
        <end position="251"/>
    </location>
</feature>
<reference evidence="2" key="1">
    <citation type="submission" date="2022-03" db="EMBL/GenBank/DDBJ databases">
        <authorList>
            <person name="Martin C."/>
        </authorList>
    </citation>
    <scope>NUCLEOTIDE SEQUENCE</scope>
</reference>
<dbReference type="EMBL" id="CAIIXF020000010">
    <property type="protein sequence ID" value="CAH1796932.1"/>
    <property type="molecule type" value="Genomic_DNA"/>
</dbReference>
<dbReference type="InterPro" id="IPR017853">
    <property type="entry name" value="GH"/>
</dbReference>
<comment type="caution">
    <text evidence="2">The sequence shown here is derived from an EMBL/GenBank/DDBJ whole genome shotgun (WGS) entry which is preliminary data.</text>
</comment>
<dbReference type="InterPro" id="IPR053183">
    <property type="entry name" value="ASL1"/>
</dbReference>
<name>A0A8J1XUM7_OWEFU</name>
<accession>A0A8J1XUM7</accession>
<dbReference type="PANTHER" id="PTHR34154:SF3">
    <property type="entry name" value="ALKALI-SENSITIVE LINKAGE PROTEIN 1"/>
    <property type="match status" value="1"/>
</dbReference>
<gene>
    <name evidence="2" type="ORF">OFUS_LOCUS21289</name>
</gene>
<dbReference type="PANTHER" id="PTHR34154">
    <property type="entry name" value="ALKALI-SENSITIVE LINKAGE PROTEIN 1"/>
    <property type="match status" value="1"/>
</dbReference>
<organism evidence="2 3">
    <name type="scientific">Owenia fusiformis</name>
    <name type="common">Polychaete worm</name>
    <dbReference type="NCBI Taxonomy" id="6347"/>
    <lineage>
        <taxon>Eukaryota</taxon>
        <taxon>Metazoa</taxon>
        <taxon>Spiralia</taxon>
        <taxon>Lophotrochozoa</taxon>
        <taxon>Annelida</taxon>
        <taxon>Polychaeta</taxon>
        <taxon>Sedentaria</taxon>
        <taxon>Canalipalpata</taxon>
        <taxon>Sabellida</taxon>
        <taxon>Oweniida</taxon>
        <taxon>Oweniidae</taxon>
        <taxon>Owenia</taxon>
    </lineage>
</organism>